<reference evidence="1" key="1">
    <citation type="submission" date="2020-08" db="EMBL/GenBank/DDBJ databases">
        <title>Multicomponent nature underlies the extraordinary mechanical properties of spider dragline silk.</title>
        <authorList>
            <person name="Kono N."/>
            <person name="Nakamura H."/>
            <person name="Mori M."/>
            <person name="Yoshida Y."/>
            <person name="Ohtoshi R."/>
            <person name="Malay A.D."/>
            <person name="Moran D.A.P."/>
            <person name="Tomita M."/>
            <person name="Numata K."/>
            <person name="Arakawa K."/>
        </authorList>
    </citation>
    <scope>NUCLEOTIDE SEQUENCE</scope>
</reference>
<dbReference type="OrthoDB" id="6436017at2759"/>
<dbReference type="Proteomes" id="UP000886998">
    <property type="component" value="Unassembled WGS sequence"/>
</dbReference>
<dbReference type="AlphaFoldDB" id="A0A8X6X9U6"/>
<dbReference type="EMBL" id="BMAV01006688">
    <property type="protein sequence ID" value="GFY48895.1"/>
    <property type="molecule type" value="Genomic_DNA"/>
</dbReference>
<evidence type="ECO:0000313" key="2">
    <source>
        <dbReference type="Proteomes" id="UP000886998"/>
    </source>
</evidence>
<proteinExistence type="predicted"/>
<organism evidence="1 2">
    <name type="scientific">Trichonephila inaurata madagascariensis</name>
    <dbReference type="NCBI Taxonomy" id="2747483"/>
    <lineage>
        <taxon>Eukaryota</taxon>
        <taxon>Metazoa</taxon>
        <taxon>Ecdysozoa</taxon>
        <taxon>Arthropoda</taxon>
        <taxon>Chelicerata</taxon>
        <taxon>Arachnida</taxon>
        <taxon>Araneae</taxon>
        <taxon>Araneomorphae</taxon>
        <taxon>Entelegynae</taxon>
        <taxon>Araneoidea</taxon>
        <taxon>Nephilidae</taxon>
        <taxon>Trichonephila</taxon>
        <taxon>Trichonephila inaurata</taxon>
    </lineage>
</organism>
<accession>A0A8X6X9U6</accession>
<sequence>MWRHVPRQCNPADLPSRGCTLKILLDSRWRKEPQWLRLPAKDWPNSEIQINKEVSKDKIKGVTSVNISSSETVWYLTRFSKYSRILRLVAWILRFGYNSRYHNSKRGELTVNEIQIAEKRLLKLVQQLSFDDTVTQNKLKSLNVFTDNEGLMRLKRDENSEKER</sequence>
<dbReference type="PANTHER" id="PTHR47331">
    <property type="entry name" value="PHD-TYPE DOMAIN-CONTAINING PROTEIN"/>
    <property type="match status" value="1"/>
</dbReference>
<comment type="caution">
    <text evidence="1">The sequence shown here is derived from an EMBL/GenBank/DDBJ whole genome shotgun (WGS) entry which is preliminary data.</text>
</comment>
<gene>
    <name evidence="1" type="primary">LOC103516835</name>
    <name evidence="1" type="ORF">TNIN_497331</name>
</gene>
<protein>
    <submittedName>
        <fullName evidence="1">Uncharacterized protein LOC103516835</fullName>
    </submittedName>
</protein>
<name>A0A8X6X9U6_9ARAC</name>
<keyword evidence="2" id="KW-1185">Reference proteome</keyword>
<evidence type="ECO:0000313" key="1">
    <source>
        <dbReference type="EMBL" id="GFY48895.1"/>
    </source>
</evidence>